<protein>
    <submittedName>
        <fullName evidence="3">Ribonuclease BN</fullName>
    </submittedName>
</protein>
<proteinExistence type="predicted"/>
<evidence type="ECO:0000256" key="2">
    <source>
        <dbReference type="SAM" id="Phobius"/>
    </source>
</evidence>
<evidence type="ECO:0000256" key="1">
    <source>
        <dbReference type="SAM" id="MobiDB-lite"/>
    </source>
</evidence>
<feature type="region of interest" description="Disordered" evidence="1">
    <location>
        <begin position="1"/>
        <end position="31"/>
    </location>
</feature>
<keyword evidence="4" id="KW-1185">Reference proteome</keyword>
<reference evidence="4" key="1">
    <citation type="journal article" date="2019" name="Int. J. Syst. Evol. Microbiol.">
        <title>The Global Catalogue of Microorganisms (GCM) 10K type strain sequencing project: providing services to taxonomists for standard genome sequencing and annotation.</title>
        <authorList>
            <consortium name="The Broad Institute Genomics Platform"/>
            <consortium name="The Broad Institute Genome Sequencing Center for Infectious Disease"/>
            <person name="Wu L."/>
            <person name="Ma J."/>
        </authorList>
    </citation>
    <scope>NUCLEOTIDE SEQUENCE [LARGE SCALE GENOMIC DNA]</scope>
    <source>
        <strain evidence="4">JCM 4816</strain>
    </source>
</reference>
<evidence type="ECO:0000313" key="3">
    <source>
        <dbReference type="EMBL" id="MFC5908664.1"/>
    </source>
</evidence>
<dbReference type="EMBL" id="JBHSQJ010000064">
    <property type="protein sequence ID" value="MFC5908664.1"/>
    <property type="molecule type" value="Genomic_DNA"/>
</dbReference>
<accession>A0ABW1G262</accession>
<feature type="transmembrane region" description="Helical" evidence="2">
    <location>
        <begin position="114"/>
        <end position="132"/>
    </location>
</feature>
<keyword evidence="2" id="KW-0812">Transmembrane</keyword>
<feature type="transmembrane region" description="Helical" evidence="2">
    <location>
        <begin position="249"/>
        <end position="272"/>
    </location>
</feature>
<keyword evidence="2" id="KW-1133">Transmembrane helix</keyword>
<evidence type="ECO:0000313" key="4">
    <source>
        <dbReference type="Proteomes" id="UP001596174"/>
    </source>
</evidence>
<gene>
    <name evidence="3" type="ORF">ACFP3V_15760</name>
</gene>
<keyword evidence="2" id="KW-0472">Membrane</keyword>
<feature type="transmembrane region" description="Helical" evidence="2">
    <location>
        <begin position="188"/>
        <end position="206"/>
    </location>
</feature>
<organism evidence="3 4">
    <name type="scientific">Streptacidiphilus monticola</name>
    <dbReference type="NCBI Taxonomy" id="2161674"/>
    <lineage>
        <taxon>Bacteria</taxon>
        <taxon>Bacillati</taxon>
        <taxon>Actinomycetota</taxon>
        <taxon>Actinomycetes</taxon>
        <taxon>Kitasatosporales</taxon>
        <taxon>Streptomycetaceae</taxon>
        <taxon>Streptacidiphilus</taxon>
    </lineage>
</organism>
<name>A0ABW1G262_9ACTN</name>
<dbReference type="Proteomes" id="UP001596174">
    <property type="component" value="Unassembled WGS sequence"/>
</dbReference>
<dbReference type="RefSeq" id="WP_380583769.1">
    <property type="nucleotide sequence ID" value="NZ_JBHSQJ010000064.1"/>
</dbReference>
<comment type="caution">
    <text evidence="3">The sequence shown here is derived from an EMBL/GenBank/DDBJ whole genome shotgun (WGS) entry which is preliminary data.</text>
</comment>
<sequence>MLEGFDVADDADPESAAGDRPPAGPGEGWSGRWRGSRLGRFVREAGELDLMRRSMVFAAQGLVTLLPLLLVVAAIDPFRDRAFDSWLVDGMSLQRSSATPLERLFAGQHQIEHAAGALSLALLALFGLGFAAEVQGAYEKDWRLPPPRWRQLWRRAAWLGALTFYLAAEVESGVWLRHGLVQSGERVLLLGASGLLFFWWGQRFLLGGRVSWRALLPGTVATLVGLGGLRVFSWLVFDPMIVTNAESYGGVGIVIVVESWLIGVGFVFYAGALAGRQFHDRRATPADGSTV</sequence>
<feature type="transmembrane region" description="Helical" evidence="2">
    <location>
        <begin position="55"/>
        <end position="75"/>
    </location>
</feature>
<feature type="transmembrane region" description="Helical" evidence="2">
    <location>
        <begin position="218"/>
        <end position="237"/>
    </location>
</feature>
<feature type="transmembrane region" description="Helical" evidence="2">
    <location>
        <begin position="152"/>
        <end position="168"/>
    </location>
</feature>
<feature type="compositionally biased region" description="Acidic residues" evidence="1">
    <location>
        <begin position="1"/>
        <end position="13"/>
    </location>
</feature>